<dbReference type="NCBIfam" id="TIGR01904">
    <property type="entry name" value="GSu_C4xC__C2xCH"/>
    <property type="match status" value="6"/>
</dbReference>
<feature type="signal peptide" evidence="2">
    <location>
        <begin position="1"/>
        <end position="39"/>
    </location>
</feature>
<dbReference type="PANTHER" id="PTHR35038">
    <property type="entry name" value="DISSIMILATORY SULFITE REDUCTASE SIRA"/>
    <property type="match status" value="1"/>
</dbReference>
<dbReference type="EMBL" id="DSOV01000012">
    <property type="protein sequence ID" value="HEN41515.1"/>
    <property type="molecule type" value="Genomic_DNA"/>
</dbReference>
<feature type="chain" id="PRO_5032481241" evidence="2">
    <location>
        <begin position="40"/>
        <end position="864"/>
    </location>
</feature>
<dbReference type="InterPro" id="IPR036280">
    <property type="entry name" value="Multihaem_cyt_sf"/>
</dbReference>
<protein>
    <submittedName>
        <fullName evidence="3">CxxxxCH/CxxCH domain-containing protein</fullName>
    </submittedName>
</protein>
<reference evidence="3" key="1">
    <citation type="journal article" date="2020" name="mSystems">
        <title>Genome- and Community-Level Interaction Insights into Carbon Utilization and Element Cycling Functions of Hydrothermarchaeota in Hydrothermal Sediment.</title>
        <authorList>
            <person name="Zhou Z."/>
            <person name="Liu Y."/>
            <person name="Xu W."/>
            <person name="Pan J."/>
            <person name="Luo Z.H."/>
            <person name="Li M."/>
        </authorList>
    </citation>
    <scope>NUCLEOTIDE SEQUENCE [LARGE SCALE GENOMIC DNA]</scope>
    <source>
        <strain evidence="3">SpSt-349</strain>
    </source>
</reference>
<dbReference type="PANTHER" id="PTHR35038:SF6">
    <property type="entry name" value="SURFACE LOCALIZED DECAHEME CYTOCHROME C LIPOPROTEIN"/>
    <property type="match status" value="1"/>
</dbReference>
<keyword evidence="1 2" id="KW-0732">Signal</keyword>
<dbReference type="GO" id="GO:0016491">
    <property type="term" value="F:oxidoreductase activity"/>
    <property type="evidence" value="ECO:0007669"/>
    <property type="project" value="TreeGrafter"/>
</dbReference>
<proteinExistence type="predicted"/>
<evidence type="ECO:0000256" key="2">
    <source>
        <dbReference type="SAM" id="SignalP"/>
    </source>
</evidence>
<evidence type="ECO:0000313" key="3">
    <source>
        <dbReference type="EMBL" id="HEN41515.1"/>
    </source>
</evidence>
<dbReference type="InterPro" id="IPR010176">
    <property type="entry name" value="C4xCH_C2xCH_motif_GEOSU"/>
</dbReference>
<dbReference type="AlphaFoldDB" id="A0A831XER4"/>
<gene>
    <name evidence="3" type="ORF">ENQ87_03925</name>
</gene>
<comment type="caution">
    <text evidence="3">The sequence shown here is derived from an EMBL/GenBank/DDBJ whole genome shotgun (WGS) entry which is preliminary data.</text>
</comment>
<name>A0A831XER4_GEOME</name>
<sequence length="864" mass="88294">MGTENRTKRTFGAVPVLVVAAASLALALVVLCGTGSVHAGTITTCAGCHGMPPEDAPFRNISTGGFAGNHGTHVAAAASAAACTKCHNNSGYLNSHRDGTIQLAPNINSSPAAGGGQYKVSGTAVTFRNQTSVPVLGSCANVNCHFEAATPQWGSAPFSAPADCDKCHGAPPSGGATGAAGSHAKHDLYYSGAANCRKCHSNNTTFSHATSAGRRSLNISFAEAPNNGSGTYSGLLSDYLPSQNNTFGTCTNLYCHSPGTKASSVDPPNQAATWGTPLPANCTGCHKSNNASGDVMATGSHAKHVNAAELYTIGCNKCHAGTVNGAMAIIDPSAHVNAKVNIAFNSLSTASGGTYGGQATPYAKDPGTAYGQCSNVYCHSNGQNNGGTGITYTQPTWGNAASGACGTCHGTSHHGGAEIATGSHTKHLAASAYSGQTRCLVCHNVGGLAFTGGCTQSCHVGTSKHTNQKVDLVIPSNFGASAAYNGTPAPGDGYNTCSNINCHYSTTTPAWGTATPITCVGCHTLAVLLASGAHAKHISATAVPTMYSYTANRSTAAEYNFGCSTCHPLSATNHYNSVINVTLKKDEAGVGSLRAKNSATTVGINVAGSGIIGTSKTSIRCTMAYCHSNGNADNLVYAVTPDWYGGSFTGDKCANCHGNAPNSTIAGSKSHYNNRFLGYTSTPGGHQIGIHAMGIYSSPTGLAKAGTTGRSSHGNPATATTISCNICHYATVTTARNDENTVCKTCHYAGNTVGALAGNPAAIADKSKHVNGLVNVEFQPISMLSKAQVRQKYYVTHTYSSVWTRNVGYKVSGSHDSAKVPLNTATMWDAGTKTCSNVACHMGNSVKWTDNDGATECISCHGSL</sequence>
<accession>A0A831XER4</accession>
<evidence type="ECO:0000256" key="1">
    <source>
        <dbReference type="ARBA" id="ARBA00022729"/>
    </source>
</evidence>
<dbReference type="Pfam" id="PF09698">
    <property type="entry name" value="GSu_C4xC__C2xCH"/>
    <property type="match status" value="3"/>
</dbReference>
<dbReference type="SUPFAM" id="SSF48695">
    <property type="entry name" value="Multiheme cytochromes"/>
    <property type="match status" value="4"/>
</dbReference>
<dbReference type="InterPro" id="IPR051829">
    <property type="entry name" value="Multiheme_Cytochr_ET"/>
</dbReference>
<organism evidence="3">
    <name type="scientific">Geobacter metallireducens</name>
    <dbReference type="NCBI Taxonomy" id="28232"/>
    <lineage>
        <taxon>Bacteria</taxon>
        <taxon>Pseudomonadati</taxon>
        <taxon>Thermodesulfobacteriota</taxon>
        <taxon>Desulfuromonadia</taxon>
        <taxon>Geobacterales</taxon>
        <taxon>Geobacteraceae</taxon>
        <taxon>Geobacter</taxon>
    </lineage>
</organism>